<dbReference type="EMBL" id="CP002130">
    <property type="protein sequence ID" value="AEI88831.1"/>
    <property type="molecule type" value="Genomic_DNA"/>
</dbReference>
<dbReference type="KEGG" id="mmn:midi_00526"/>
<organism evidence="1 2">
    <name type="scientific">Midichloria mitochondrii (strain IricVA)</name>
    <dbReference type="NCBI Taxonomy" id="696127"/>
    <lineage>
        <taxon>Bacteria</taxon>
        <taxon>Pseudomonadati</taxon>
        <taxon>Pseudomonadota</taxon>
        <taxon>Alphaproteobacteria</taxon>
        <taxon>Rickettsiales</taxon>
        <taxon>Candidatus Midichloriaceae</taxon>
        <taxon>Candidatus Midichloria</taxon>
    </lineage>
</organism>
<sequence>MIMRSRRKKRSNLIKKFRVIELSTFTFALIVFLALFDRAHKYAKPVDLAQLPIVKQLKKEFKFQPENSAGLVVMHQNKTIYDNFKSNPKKEIRNHAISPGENEDLLVLLRSAYLKKEMQIVESPFSMLDQDLDKNSLISFGTTSTKEAAEIKSRRLANSYQELFQIKFKIVQIDKDTYKLETAEAINEKVGSMVCQKIKSAGGECNVIRLPRD</sequence>
<dbReference type="Proteomes" id="UP000006639">
    <property type="component" value="Chromosome"/>
</dbReference>
<protein>
    <submittedName>
        <fullName evidence="1">Uncharacterized protein</fullName>
    </submittedName>
</protein>
<keyword evidence="2" id="KW-1185">Reference proteome</keyword>
<accession>F7XVY2</accession>
<proteinExistence type="predicted"/>
<dbReference type="AlphaFoldDB" id="F7XVY2"/>
<gene>
    <name evidence="1" type="ordered locus">midi_00526</name>
</gene>
<reference evidence="1 2" key="1">
    <citation type="journal article" date="2011" name="Mol. Biol. Evol.">
        <title>Phylogenomic evidence for the presence of a flagellum and cbb3 oxidase in the free-living mitochondrial ancestor.</title>
        <authorList>
            <person name="Sassera D."/>
            <person name="Lo N."/>
            <person name="Epis S."/>
            <person name="D'Auria G."/>
            <person name="Montagna M."/>
            <person name="Comandatore F."/>
            <person name="Horner D."/>
            <person name="Pereto J."/>
            <person name="Luciano A.M."/>
            <person name="Franciosi F."/>
            <person name="Ferri E."/>
            <person name="Crotti E."/>
            <person name="Bazzocchi C."/>
            <person name="Daffonchio D."/>
            <person name="Sacchi L."/>
            <person name="Moya A."/>
            <person name="Latorre A."/>
            <person name="Bandi C."/>
        </authorList>
    </citation>
    <scope>NUCLEOTIDE SEQUENCE [LARGE SCALE GENOMIC DNA]</scope>
    <source>
        <strain evidence="1 2">IricVA</strain>
    </source>
</reference>
<evidence type="ECO:0000313" key="2">
    <source>
        <dbReference type="Proteomes" id="UP000006639"/>
    </source>
</evidence>
<evidence type="ECO:0000313" key="1">
    <source>
        <dbReference type="EMBL" id="AEI88831.1"/>
    </source>
</evidence>
<name>F7XVY2_MIDMI</name>
<dbReference type="STRING" id="696127.midi_00526"/>
<dbReference type="HOGENOM" id="CLU_1293167_0_0_5"/>